<dbReference type="InterPro" id="IPR050448">
    <property type="entry name" value="OpgB/LTA_synthase_biosynth"/>
</dbReference>
<evidence type="ECO:0000256" key="1">
    <source>
        <dbReference type="ARBA" id="ARBA00004651"/>
    </source>
</evidence>
<evidence type="ECO:0000313" key="9">
    <source>
        <dbReference type="Proteomes" id="UP000245362"/>
    </source>
</evidence>
<sequence length="548" mass="63190">MILVLLLLVYLVKVYLLGASLYIDDSNSYLNIFVSDSIVLLFSFLLFFISCSLNKFWSRIVRVLIVAVFMLYILDLIIIFTFNSRLYLEDIGKFIGDVDLKILDWKIYLLFSIFIISSFIFVVKSNLPSPNIKIKIIAIMSLLILACSYNVDSSVRSPFFKNYIFVNFQSTYKKEYSPEFISSFESEDNEQCVTVKSIKPKNIVIFMFESWSYYHSYWFGDDSNWTPELDKLAKNNVAFKQFYANGFTTEAGLYALFTGRPVIPYKVKYGTDGALGLNKIYFDTSFPEELSKLGYYTTFITSGDLGFLQKRKWLESLKFNNIIGNGAFSPKDRKFLFYSVSDEKLYSKVYDIVSNSENNFVVVENVNTHQPYYYPDGKDIKQSEEFAFRYADKQLSEVIKKLIDEDTMIVVMSDHRAMTSMTRKEQSTSGRMSVSRVPMFMIWNNKQRIVDSVFQQTDILPGIVNTVKGYQCHSGSRGAILPLDNMVGTKCVYHARGDERSKVSVMCDGQQFDVLLDGDDTGILDEYKHIDESVNYINSVRINSDKRN</sequence>
<evidence type="ECO:0000256" key="2">
    <source>
        <dbReference type="ARBA" id="ARBA00022475"/>
    </source>
</evidence>
<feature type="domain" description="Sulfatase N-terminal" evidence="7">
    <location>
        <begin position="201"/>
        <end position="465"/>
    </location>
</feature>
<dbReference type="Pfam" id="PF00884">
    <property type="entry name" value="Sulfatase"/>
    <property type="match status" value="1"/>
</dbReference>
<dbReference type="InterPro" id="IPR017850">
    <property type="entry name" value="Alkaline_phosphatase_core_sf"/>
</dbReference>
<proteinExistence type="predicted"/>
<evidence type="ECO:0000256" key="4">
    <source>
        <dbReference type="ARBA" id="ARBA00022989"/>
    </source>
</evidence>
<accession>A0A2U3BD20</accession>
<dbReference type="SUPFAM" id="SSF53649">
    <property type="entry name" value="Alkaline phosphatase-like"/>
    <property type="match status" value="1"/>
</dbReference>
<organism evidence="8 9">
    <name type="scientific">Vibrio albus</name>
    <dbReference type="NCBI Taxonomy" id="2200953"/>
    <lineage>
        <taxon>Bacteria</taxon>
        <taxon>Pseudomonadati</taxon>
        <taxon>Pseudomonadota</taxon>
        <taxon>Gammaproteobacteria</taxon>
        <taxon>Vibrionales</taxon>
        <taxon>Vibrionaceae</taxon>
        <taxon>Vibrio</taxon>
    </lineage>
</organism>
<dbReference type="Proteomes" id="UP000245362">
    <property type="component" value="Unassembled WGS sequence"/>
</dbReference>
<evidence type="ECO:0000256" key="6">
    <source>
        <dbReference type="SAM" id="Phobius"/>
    </source>
</evidence>
<feature type="transmembrane region" description="Helical" evidence="6">
    <location>
        <begin position="102"/>
        <end position="122"/>
    </location>
</feature>
<keyword evidence="9" id="KW-1185">Reference proteome</keyword>
<dbReference type="EMBL" id="QFWT01000002">
    <property type="protein sequence ID" value="PWI34652.1"/>
    <property type="molecule type" value="Genomic_DNA"/>
</dbReference>
<comment type="subcellular location">
    <subcellularLocation>
        <location evidence="1">Cell membrane</location>
        <topology evidence="1">Multi-pass membrane protein</topology>
    </subcellularLocation>
</comment>
<name>A0A2U3BD20_9VIBR</name>
<feature type="transmembrane region" description="Helical" evidence="6">
    <location>
        <begin position="61"/>
        <end position="82"/>
    </location>
</feature>
<dbReference type="PANTHER" id="PTHR47371:SF3">
    <property type="entry name" value="PHOSPHOGLYCEROL TRANSFERASE I"/>
    <property type="match status" value="1"/>
</dbReference>
<keyword evidence="5 6" id="KW-0472">Membrane</keyword>
<dbReference type="AlphaFoldDB" id="A0A2U3BD20"/>
<evidence type="ECO:0000256" key="3">
    <source>
        <dbReference type="ARBA" id="ARBA00022692"/>
    </source>
</evidence>
<evidence type="ECO:0000256" key="5">
    <source>
        <dbReference type="ARBA" id="ARBA00023136"/>
    </source>
</evidence>
<comment type="caution">
    <text evidence="8">The sequence shown here is derived from an EMBL/GenBank/DDBJ whole genome shotgun (WGS) entry which is preliminary data.</text>
</comment>
<dbReference type="GO" id="GO:0005886">
    <property type="term" value="C:plasma membrane"/>
    <property type="evidence" value="ECO:0007669"/>
    <property type="project" value="UniProtKB-SubCell"/>
</dbReference>
<dbReference type="PANTHER" id="PTHR47371">
    <property type="entry name" value="LIPOTEICHOIC ACID SYNTHASE"/>
    <property type="match status" value="1"/>
</dbReference>
<keyword evidence="2" id="KW-1003">Cell membrane</keyword>
<feature type="transmembrane region" description="Helical" evidence="6">
    <location>
        <begin position="134"/>
        <end position="151"/>
    </location>
</feature>
<feature type="transmembrane region" description="Helical" evidence="6">
    <location>
        <begin position="28"/>
        <end position="49"/>
    </location>
</feature>
<dbReference type="InterPro" id="IPR000917">
    <property type="entry name" value="Sulfatase_N"/>
</dbReference>
<dbReference type="OrthoDB" id="9760224at2"/>
<evidence type="ECO:0000259" key="7">
    <source>
        <dbReference type="Pfam" id="PF00884"/>
    </source>
</evidence>
<dbReference type="Gene3D" id="3.40.720.10">
    <property type="entry name" value="Alkaline Phosphatase, subunit A"/>
    <property type="match status" value="1"/>
</dbReference>
<keyword evidence="3 6" id="KW-0812">Transmembrane</keyword>
<gene>
    <name evidence="8" type="ORF">DI392_06000</name>
</gene>
<keyword evidence="4 6" id="KW-1133">Transmembrane helix</keyword>
<reference evidence="8 9" key="1">
    <citation type="submission" date="2018-05" db="EMBL/GenBank/DDBJ databases">
        <title>Vibrio limimaris sp. nov., isolated from marine sediment.</title>
        <authorList>
            <person name="Li C.-M."/>
        </authorList>
    </citation>
    <scope>NUCLEOTIDE SEQUENCE [LARGE SCALE GENOMIC DNA]</scope>
    <source>
        <strain evidence="8 9">E4404</strain>
    </source>
</reference>
<protein>
    <recommendedName>
        <fullName evidence="7">Sulfatase N-terminal domain-containing protein</fullName>
    </recommendedName>
</protein>
<evidence type="ECO:0000313" key="8">
    <source>
        <dbReference type="EMBL" id="PWI34652.1"/>
    </source>
</evidence>